<proteinExistence type="predicted"/>
<sequence length="95" mass="10434">MMQEKNGIRRCIFHSCGFLAWAVRSCMQAQVWASSDAKDQDAALTRRRQIEGACWWRRNVGCGGFGKTPAGGRLNGGPVERVAAPRRISSGLSHT</sequence>
<name>A0ACC8ELH9_9PEZI</name>
<evidence type="ECO:0000313" key="1">
    <source>
        <dbReference type="EMBL" id="OCK87086.1"/>
    </source>
</evidence>
<accession>A0ACC8ELH9</accession>
<evidence type="ECO:0000313" key="2">
    <source>
        <dbReference type="Proteomes" id="UP000250078"/>
    </source>
</evidence>
<keyword evidence="2" id="KW-1185">Reference proteome</keyword>
<organism evidence="1 2">
    <name type="scientific">Cenococcum geophilum 1.58</name>
    <dbReference type="NCBI Taxonomy" id="794803"/>
    <lineage>
        <taxon>Eukaryota</taxon>
        <taxon>Fungi</taxon>
        <taxon>Dikarya</taxon>
        <taxon>Ascomycota</taxon>
        <taxon>Pezizomycotina</taxon>
        <taxon>Dothideomycetes</taxon>
        <taxon>Pleosporomycetidae</taxon>
        <taxon>Gloniales</taxon>
        <taxon>Gloniaceae</taxon>
        <taxon>Cenococcum</taxon>
    </lineage>
</organism>
<dbReference type="Proteomes" id="UP000250078">
    <property type="component" value="Unassembled WGS sequence"/>
</dbReference>
<gene>
    <name evidence="1" type="ORF">K441DRAFT_671287</name>
</gene>
<reference evidence="1 2" key="1">
    <citation type="journal article" date="2016" name="Nat. Commun.">
        <title>Ectomycorrhizal ecology is imprinted in the genome of the dominant symbiotic fungus Cenococcum geophilum.</title>
        <authorList>
            <consortium name="DOE Joint Genome Institute"/>
            <person name="Peter M."/>
            <person name="Kohler A."/>
            <person name="Ohm R.A."/>
            <person name="Kuo A."/>
            <person name="Krutzmann J."/>
            <person name="Morin E."/>
            <person name="Arend M."/>
            <person name="Barry K.W."/>
            <person name="Binder M."/>
            <person name="Choi C."/>
            <person name="Clum A."/>
            <person name="Copeland A."/>
            <person name="Grisel N."/>
            <person name="Haridas S."/>
            <person name="Kipfer T."/>
            <person name="LaButti K."/>
            <person name="Lindquist E."/>
            <person name="Lipzen A."/>
            <person name="Maire R."/>
            <person name="Meier B."/>
            <person name="Mihaltcheva S."/>
            <person name="Molinier V."/>
            <person name="Murat C."/>
            <person name="Poggeler S."/>
            <person name="Quandt C.A."/>
            <person name="Sperisen C."/>
            <person name="Tritt A."/>
            <person name="Tisserant E."/>
            <person name="Crous P.W."/>
            <person name="Henrissat B."/>
            <person name="Nehls U."/>
            <person name="Egli S."/>
            <person name="Spatafora J.W."/>
            <person name="Grigoriev I.V."/>
            <person name="Martin F.M."/>
        </authorList>
    </citation>
    <scope>NUCLEOTIDE SEQUENCE [LARGE SCALE GENOMIC DNA]</scope>
    <source>
        <strain evidence="1 2">1.58</strain>
    </source>
</reference>
<protein>
    <submittedName>
        <fullName evidence="1">Uncharacterized protein</fullName>
    </submittedName>
</protein>
<dbReference type="EMBL" id="KV748270">
    <property type="protein sequence ID" value="OCK87086.1"/>
    <property type="molecule type" value="Genomic_DNA"/>
</dbReference>